<dbReference type="GO" id="GO:0005634">
    <property type="term" value="C:nucleus"/>
    <property type="evidence" value="ECO:0007669"/>
    <property type="project" value="InterPro"/>
</dbReference>
<feature type="compositionally biased region" description="Polar residues" evidence="9">
    <location>
        <begin position="316"/>
        <end position="344"/>
    </location>
</feature>
<dbReference type="GO" id="GO:0032259">
    <property type="term" value="P:methylation"/>
    <property type="evidence" value="ECO:0007669"/>
    <property type="project" value="UniProtKB-KW"/>
</dbReference>
<feature type="compositionally biased region" description="Low complexity" evidence="9">
    <location>
        <begin position="98"/>
        <end position="109"/>
    </location>
</feature>
<dbReference type="InterPro" id="IPR001214">
    <property type="entry name" value="SET_dom"/>
</dbReference>
<feature type="compositionally biased region" description="Basic and acidic residues" evidence="9">
    <location>
        <begin position="299"/>
        <end position="308"/>
    </location>
</feature>
<feature type="region of interest" description="Disordered" evidence="9">
    <location>
        <begin position="361"/>
        <end position="424"/>
    </location>
</feature>
<comment type="subcellular location">
    <subcellularLocation>
        <location evidence="1">Chromosome</location>
    </subcellularLocation>
</comment>
<dbReference type="InterPro" id="IPR046341">
    <property type="entry name" value="SET_dom_sf"/>
</dbReference>
<feature type="domain" description="C2H2-type" evidence="10">
    <location>
        <begin position="258"/>
        <end position="283"/>
    </location>
</feature>
<organism evidence="12 13">
    <name type="scientific">Rhizoctonia solani</name>
    <dbReference type="NCBI Taxonomy" id="456999"/>
    <lineage>
        <taxon>Eukaryota</taxon>
        <taxon>Fungi</taxon>
        <taxon>Dikarya</taxon>
        <taxon>Basidiomycota</taxon>
        <taxon>Agaricomycotina</taxon>
        <taxon>Agaricomycetes</taxon>
        <taxon>Cantharellales</taxon>
        <taxon>Ceratobasidiaceae</taxon>
        <taxon>Rhizoctonia</taxon>
    </lineage>
</organism>
<dbReference type="SMART" id="SM00468">
    <property type="entry name" value="PreSET"/>
    <property type="match status" value="1"/>
</dbReference>
<evidence type="ECO:0000256" key="7">
    <source>
        <dbReference type="ARBA" id="ARBA00022833"/>
    </source>
</evidence>
<protein>
    <recommendedName>
        <fullName evidence="14">SET domain-containing protein</fullName>
    </recommendedName>
</protein>
<dbReference type="PANTHER" id="PTHR46223">
    <property type="entry name" value="HISTONE-LYSINE N-METHYLTRANSFERASE SUV39H"/>
    <property type="match status" value="1"/>
</dbReference>
<dbReference type="Gene3D" id="2.170.270.10">
    <property type="entry name" value="SET domain"/>
    <property type="match status" value="1"/>
</dbReference>
<dbReference type="SUPFAM" id="SSF82199">
    <property type="entry name" value="SET domain"/>
    <property type="match status" value="1"/>
</dbReference>
<evidence type="ECO:0000313" key="13">
    <source>
        <dbReference type="Proteomes" id="UP000663888"/>
    </source>
</evidence>
<feature type="compositionally biased region" description="Low complexity" evidence="9">
    <location>
        <begin position="137"/>
        <end position="157"/>
    </location>
</feature>
<evidence type="ECO:0000259" key="10">
    <source>
        <dbReference type="PROSITE" id="PS50157"/>
    </source>
</evidence>
<gene>
    <name evidence="12" type="ORF">RDB_LOCUS146962</name>
</gene>
<feature type="compositionally biased region" description="Pro residues" evidence="9">
    <location>
        <begin position="126"/>
        <end position="136"/>
    </location>
</feature>
<evidence type="ECO:0000259" key="11">
    <source>
        <dbReference type="PROSITE" id="PS50280"/>
    </source>
</evidence>
<dbReference type="PROSITE" id="PS00028">
    <property type="entry name" value="ZINC_FINGER_C2H2_1"/>
    <property type="match status" value="1"/>
</dbReference>
<dbReference type="Proteomes" id="UP000663888">
    <property type="component" value="Unassembled WGS sequence"/>
</dbReference>
<keyword evidence="3" id="KW-0489">Methyltransferase</keyword>
<feature type="region of interest" description="Disordered" evidence="9">
    <location>
        <begin position="1"/>
        <end position="220"/>
    </location>
</feature>
<dbReference type="GO" id="GO:0008270">
    <property type="term" value="F:zinc ion binding"/>
    <property type="evidence" value="ECO:0007669"/>
    <property type="project" value="UniProtKB-KW"/>
</dbReference>
<evidence type="ECO:0000256" key="2">
    <source>
        <dbReference type="ARBA" id="ARBA00022454"/>
    </source>
</evidence>
<accession>A0A8H3HAK5</accession>
<dbReference type="SMART" id="SM00317">
    <property type="entry name" value="SET"/>
    <property type="match status" value="1"/>
</dbReference>
<feature type="region of interest" description="Disordered" evidence="9">
    <location>
        <begin position="271"/>
        <end position="346"/>
    </location>
</feature>
<feature type="compositionally biased region" description="Low complexity" evidence="9">
    <location>
        <begin position="377"/>
        <end position="387"/>
    </location>
</feature>
<dbReference type="AlphaFoldDB" id="A0A8H3HAK5"/>
<dbReference type="EMBL" id="CAJMWX010001553">
    <property type="protein sequence ID" value="CAE6496030.1"/>
    <property type="molecule type" value="Genomic_DNA"/>
</dbReference>
<dbReference type="GO" id="GO:0042054">
    <property type="term" value="F:histone methyltransferase activity"/>
    <property type="evidence" value="ECO:0007669"/>
    <property type="project" value="InterPro"/>
</dbReference>
<dbReference type="GO" id="GO:0005694">
    <property type="term" value="C:chromosome"/>
    <property type="evidence" value="ECO:0007669"/>
    <property type="project" value="UniProtKB-SubCell"/>
</dbReference>
<evidence type="ECO:0000313" key="12">
    <source>
        <dbReference type="EMBL" id="CAE6496030.1"/>
    </source>
</evidence>
<dbReference type="PROSITE" id="PS50280">
    <property type="entry name" value="SET"/>
    <property type="match status" value="1"/>
</dbReference>
<comment type="caution">
    <text evidence="12">The sequence shown here is derived from an EMBL/GenBank/DDBJ whole genome shotgun (WGS) entry which is preliminary data.</text>
</comment>
<evidence type="ECO:0000256" key="8">
    <source>
        <dbReference type="PROSITE-ProRule" id="PRU00042"/>
    </source>
</evidence>
<dbReference type="Pfam" id="PF00856">
    <property type="entry name" value="SET"/>
    <property type="match status" value="1"/>
</dbReference>
<keyword evidence="8" id="KW-0863">Zinc-finger</keyword>
<evidence type="ECO:0000256" key="6">
    <source>
        <dbReference type="ARBA" id="ARBA00022723"/>
    </source>
</evidence>
<keyword evidence="4" id="KW-0808">Transferase</keyword>
<dbReference type="InterPro" id="IPR007728">
    <property type="entry name" value="Pre-SET_dom"/>
</dbReference>
<feature type="domain" description="SET" evidence="11">
    <location>
        <begin position="571"/>
        <end position="705"/>
    </location>
</feature>
<proteinExistence type="predicted"/>
<dbReference type="InterPro" id="IPR050973">
    <property type="entry name" value="H3K9_Histone-Lys_N-MTase"/>
</dbReference>
<keyword evidence="5" id="KW-0949">S-adenosyl-L-methionine</keyword>
<evidence type="ECO:0000256" key="5">
    <source>
        <dbReference type="ARBA" id="ARBA00022691"/>
    </source>
</evidence>
<keyword evidence="7" id="KW-0862">Zinc</keyword>
<evidence type="ECO:0008006" key="14">
    <source>
        <dbReference type="Google" id="ProtNLM"/>
    </source>
</evidence>
<evidence type="ECO:0000256" key="4">
    <source>
        <dbReference type="ARBA" id="ARBA00022679"/>
    </source>
</evidence>
<evidence type="ECO:0000256" key="3">
    <source>
        <dbReference type="ARBA" id="ARBA00022603"/>
    </source>
</evidence>
<dbReference type="Pfam" id="PF05033">
    <property type="entry name" value="Pre-SET"/>
    <property type="match status" value="1"/>
</dbReference>
<reference evidence="12" key="1">
    <citation type="submission" date="2021-01" db="EMBL/GenBank/DDBJ databases">
        <authorList>
            <person name="Kaushik A."/>
        </authorList>
    </citation>
    <scope>NUCLEOTIDE SEQUENCE</scope>
    <source>
        <strain evidence="12">AG4-R118</strain>
    </source>
</reference>
<name>A0A8H3HAK5_9AGAM</name>
<dbReference type="PANTHER" id="PTHR46223:SF3">
    <property type="entry name" value="HISTONE-LYSINE N-METHYLTRANSFERASE SET-23"/>
    <property type="match status" value="1"/>
</dbReference>
<evidence type="ECO:0000256" key="9">
    <source>
        <dbReference type="SAM" id="MobiDB-lite"/>
    </source>
</evidence>
<dbReference type="PROSITE" id="PS50157">
    <property type="entry name" value="ZINC_FINGER_C2H2_2"/>
    <property type="match status" value="1"/>
</dbReference>
<dbReference type="InterPro" id="IPR013087">
    <property type="entry name" value="Znf_C2H2_type"/>
</dbReference>
<keyword evidence="2" id="KW-0158">Chromosome</keyword>
<keyword evidence="6" id="KW-0479">Metal-binding</keyword>
<evidence type="ECO:0000256" key="1">
    <source>
        <dbReference type="ARBA" id="ARBA00004286"/>
    </source>
</evidence>
<sequence length="727" mass="78163">MAKRGGPSGSIQRALARPRQSAPARVEQEIIVIDSSSDEEDAPPPPPPKPASNPIETINISSSESDRPPPKAKRPQSLGGTYQSAVARVTAKGPKPQTTTTRKLSLSTSPDRATLPPLPVSERNTPSPPQRSPPSTNPNAYRTGPGPSSDGDSQSSSEMIETRLVGQPEQKSVILGSGSSTSENADDERDPAVDIASPRKSAPIPSSPTPETEPEPEPLVESIANVSLYDEQPAGQDQAVAQAVEAVGNVTLGVAETFRCSIGECSASFSTAGQLHQHTSRDHGIRLQQNKPGRKKRKASDEEHETIPAKRRTTALPLSSSVAGSSRNTPASAVSSHASGSQTYTERKNTVGFDSFVKKVSDQESLPSDPNDLADASSSSGSVSHTPPATPPPIPNMRAPQPNLRPPVPDEPSQDLSPSKQRAQVKDEVLIQGDPLITWRVDLVNSMPDSFRKNGGVRAVFEAYMDDAMRFNEPCAPAIRVENTVDAEPCPPWEFVYYNTMVYGTNVPKPDLDALEGCDCLGPCDPENQDCACVRRQERYYAEAGGDEMAGTTGFGCAEDGTIKYQNGAVFGCNSRCSCDLECSNKVRGVFAKENIPAGMFIGIYTGELLTEGMASKRAPVYDEFGRTYVLNIDFHHIAANEDAPMYAVDAFHAGNFTRFFNHSCEPNMKLTAYYCDDVDIQKPLIALFTCVDVKAGSELTFSYTGLDVNDEEVRSSYPPLPLDVAN</sequence>